<dbReference type="NCBIfam" id="TIGR00229">
    <property type="entry name" value="sensory_box"/>
    <property type="match status" value="1"/>
</dbReference>
<gene>
    <name evidence="9" type="ORF">VITFI_CDS1157</name>
</gene>
<dbReference type="PANTHER" id="PTHR43065:SF42">
    <property type="entry name" value="TWO-COMPONENT SENSOR PPRA"/>
    <property type="match status" value="1"/>
</dbReference>
<keyword evidence="3 4" id="KW-0597">Phosphoprotein</keyword>
<dbReference type="InterPro" id="IPR011006">
    <property type="entry name" value="CheY-like_superfamily"/>
</dbReference>
<evidence type="ECO:0000256" key="1">
    <source>
        <dbReference type="ARBA" id="ARBA00000085"/>
    </source>
</evidence>
<dbReference type="EC" id="2.7.13.3" evidence="2"/>
<dbReference type="Pfam" id="PF00072">
    <property type="entry name" value="Response_reg"/>
    <property type="match status" value="1"/>
</dbReference>
<dbReference type="Gene3D" id="3.30.450.20">
    <property type="entry name" value="PAS domain"/>
    <property type="match status" value="1"/>
</dbReference>
<dbReference type="SUPFAM" id="SSF52172">
    <property type="entry name" value="CheY-like"/>
    <property type="match status" value="1"/>
</dbReference>
<dbReference type="OrthoDB" id="224978at2"/>
<proteinExistence type="predicted"/>
<dbReference type="InterPro" id="IPR003594">
    <property type="entry name" value="HATPase_dom"/>
</dbReference>
<dbReference type="GO" id="GO:0000155">
    <property type="term" value="F:phosphorelay sensor kinase activity"/>
    <property type="evidence" value="ECO:0007669"/>
    <property type="project" value="InterPro"/>
</dbReference>
<dbReference type="RefSeq" id="WP_089416158.1">
    <property type="nucleotide sequence ID" value="NZ_CP022423.1"/>
</dbReference>
<evidence type="ECO:0000313" key="9">
    <source>
        <dbReference type="EMBL" id="ASM76935.1"/>
    </source>
</evidence>
<keyword evidence="9" id="KW-0808">Transferase</keyword>
<evidence type="ECO:0000256" key="2">
    <source>
        <dbReference type="ARBA" id="ARBA00012438"/>
    </source>
</evidence>
<dbReference type="InterPro" id="IPR005467">
    <property type="entry name" value="His_kinase_dom"/>
</dbReference>
<comment type="catalytic activity">
    <reaction evidence="1">
        <text>ATP + protein L-histidine = ADP + protein N-phospho-L-histidine.</text>
        <dbReference type="EC" id="2.7.13.3"/>
    </reaction>
</comment>
<dbReference type="InterPro" id="IPR035965">
    <property type="entry name" value="PAS-like_dom_sf"/>
</dbReference>
<dbReference type="SUPFAM" id="SSF55874">
    <property type="entry name" value="ATPase domain of HSP90 chaperone/DNA topoisomerase II/histidine kinase"/>
    <property type="match status" value="1"/>
</dbReference>
<feature type="domain" description="Response regulatory" evidence="7">
    <location>
        <begin position="494"/>
        <end position="606"/>
    </location>
</feature>
<evidence type="ECO:0000259" key="7">
    <source>
        <dbReference type="PROSITE" id="PS50110"/>
    </source>
</evidence>
<dbReference type="SUPFAM" id="SSF55785">
    <property type="entry name" value="PYP-like sensor domain (PAS domain)"/>
    <property type="match status" value="2"/>
</dbReference>
<feature type="modified residue" description="4-aspartylphosphate" evidence="4">
    <location>
        <position position="544"/>
    </location>
</feature>
<dbReference type="SUPFAM" id="SSF47384">
    <property type="entry name" value="Homodimeric domain of signal transducing histidine kinase"/>
    <property type="match status" value="1"/>
</dbReference>
<dbReference type="InterPro" id="IPR001789">
    <property type="entry name" value="Sig_transdc_resp-reg_receiver"/>
</dbReference>
<evidence type="ECO:0000313" key="10">
    <source>
        <dbReference type="Proteomes" id="UP000199729"/>
    </source>
</evidence>
<dbReference type="Pfam" id="PF02518">
    <property type="entry name" value="HATPase_c"/>
    <property type="match status" value="1"/>
</dbReference>
<keyword evidence="5" id="KW-0175">Coiled coil</keyword>
<evidence type="ECO:0000256" key="5">
    <source>
        <dbReference type="SAM" id="Coils"/>
    </source>
</evidence>
<dbReference type="KEGG" id="vff:VITFI_CDS1157"/>
<dbReference type="CDD" id="cd00082">
    <property type="entry name" value="HisKA"/>
    <property type="match status" value="1"/>
</dbReference>
<feature type="domain" description="Histidine kinase" evidence="6">
    <location>
        <begin position="255"/>
        <end position="470"/>
    </location>
</feature>
<dbReference type="SMART" id="SM00091">
    <property type="entry name" value="PAS"/>
    <property type="match status" value="2"/>
</dbReference>
<protein>
    <recommendedName>
        <fullName evidence="2">histidine kinase</fullName>
        <ecNumber evidence="2">2.7.13.3</ecNumber>
    </recommendedName>
</protein>
<reference evidence="9 10" key="1">
    <citation type="submission" date="2017-07" db="EMBL/GenBank/DDBJ databases">
        <title>Complete Genome Sequence of the cosmetic ferment Vitreoscilla filiformis (ATCC15551).</title>
        <authorList>
            <person name="Contreras S."/>
            <person name="Sagory-Zalkind P."/>
            <person name="Blanquart H."/>
            <person name="Iltis A."/>
            <person name="Morand S.C."/>
        </authorList>
    </citation>
    <scope>NUCLEOTIDE SEQUENCE [LARGE SCALE GENOMIC DNA]</scope>
    <source>
        <strain evidence="9 10">ATCC 15551</strain>
    </source>
</reference>
<keyword evidence="9" id="KW-0418">Kinase</keyword>
<evidence type="ECO:0000259" key="8">
    <source>
        <dbReference type="PROSITE" id="PS50113"/>
    </source>
</evidence>
<dbReference type="InterPro" id="IPR000700">
    <property type="entry name" value="PAS-assoc_C"/>
</dbReference>
<dbReference type="PROSITE" id="PS50113">
    <property type="entry name" value="PAC"/>
    <property type="match status" value="1"/>
</dbReference>
<dbReference type="InterPro" id="IPR004358">
    <property type="entry name" value="Sig_transdc_His_kin-like_C"/>
</dbReference>
<sequence>MPHPPVSTDTPPPPHLALQHALDRLAQGLSVFDHDLCLVAWNQAFLQLLDLPPELVQPGLPFEHLLRHHVLRGEEAPDAHTELALRVAERTRELQAINAQLRAANAQNEAIARSLQRSEAQMRLITDSIPALIAYFDRHRNYRYINRGYQEWFGLNPRHPERVSAREYLGSTTYESIRPNVAEALAGRPVTFEYELQQICGRKVMVRTSLIPERSSDGAVVGCFELTFDITEQKRSHEMLVQAQKMEALGQLTGGLAHDFNNLLTVIIGNLSALADARPGDEMVAEFVDPAVQAARRGAELIKGLLSFSRQQPLEPQAVEVAAQIETVRRSLPEHLSLSVETAAEPLWAWTDPNLLQNALLNLLINARDAIAPGLDGRIWIRTHLEAREPLGLPAGRYVRLDVTDDGIGMDAATRARVFEPFFTTKRPGLGTGLGLAMVHDFVRQSGGAIDVTSTLGAGTTVSIWLPLAEDEAEDTAADTDVDATTEPTPARGLALLVEDEPQVRRVVRAQLLHLGYAVIEADNGAEALPLLEQIPDIQLLLSDVVMPGGVDGRRLARLAREAGRVQRIALMSGYAPADVSTDDDFPILAKPFTQGELARFLETLESPLP</sequence>
<evidence type="ECO:0000259" key="6">
    <source>
        <dbReference type="PROSITE" id="PS50109"/>
    </source>
</evidence>
<feature type="coiled-coil region" evidence="5">
    <location>
        <begin position="87"/>
        <end position="121"/>
    </location>
</feature>
<dbReference type="PROSITE" id="PS50110">
    <property type="entry name" value="RESPONSE_REGULATORY"/>
    <property type="match status" value="1"/>
</dbReference>
<dbReference type="CDD" id="cd00130">
    <property type="entry name" value="PAS"/>
    <property type="match status" value="1"/>
</dbReference>
<dbReference type="Pfam" id="PF00512">
    <property type="entry name" value="HisKA"/>
    <property type="match status" value="1"/>
</dbReference>
<dbReference type="SMART" id="SM00387">
    <property type="entry name" value="HATPase_c"/>
    <property type="match status" value="1"/>
</dbReference>
<organism evidence="9 10">
    <name type="scientific">Vitreoscilla filiformis</name>
    <dbReference type="NCBI Taxonomy" id="63"/>
    <lineage>
        <taxon>Bacteria</taxon>
        <taxon>Pseudomonadati</taxon>
        <taxon>Pseudomonadota</taxon>
        <taxon>Betaproteobacteria</taxon>
        <taxon>Neisseriales</taxon>
        <taxon>Neisseriaceae</taxon>
        <taxon>Vitreoscilla</taxon>
    </lineage>
</organism>
<dbReference type="InterPro" id="IPR003661">
    <property type="entry name" value="HisK_dim/P_dom"/>
</dbReference>
<feature type="domain" description="PAC" evidence="8">
    <location>
        <begin position="190"/>
        <end position="242"/>
    </location>
</feature>
<dbReference type="InterPro" id="IPR036097">
    <property type="entry name" value="HisK_dim/P_sf"/>
</dbReference>
<dbReference type="PANTHER" id="PTHR43065">
    <property type="entry name" value="SENSOR HISTIDINE KINASE"/>
    <property type="match status" value="1"/>
</dbReference>
<name>A0A221KD81_VITFI</name>
<dbReference type="Gene3D" id="3.30.565.10">
    <property type="entry name" value="Histidine kinase-like ATPase, C-terminal domain"/>
    <property type="match status" value="1"/>
</dbReference>
<dbReference type="EMBL" id="CP022423">
    <property type="protein sequence ID" value="ASM76935.1"/>
    <property type="molecule type" value="Genomic_DNA"/>
</dbReference>
<dbReference type="SMART" id="SM00448">
    <property type="entry name" value="REC"/>
    <property type="match status" value="1"/>
</dbReference>
<dbReference type="SMART" id="SM00388">
    <property type="entry name" value="HisKA"/>
    <property type="match status" value="1"/>
</dbReference>
<dbReference type="PRINTS" id="PR00344">
    <property type="entry name" value="BCTRLSENSOR"/>
</dbReference>
<dbReference type="Gene3D" id="3.40.50.2300">
    <property type="match status" value="1"/>
</dbReference>
<evidence type="ECO:0000256" key="4">
    <source>
        <dbReference type="PROSITE-ProRule" id="PRU00169"/>
    </source>
</evidence>
<dbReference type="InterPro" id="IPR013656">
    <property type="entry name" value="PAS_4"/>
</dbReference>
<accession>A0A221KD81</accession>
<dbReference type="AlphaFoldDB" id="A0A221KD81"/>
<keyword evidence="10" id="KW-1185">Reference proteome</keyword>
<evidence type="ECO:0000256" key="3">
    <source>
        <dbReference type="ARBA" id="ARBA00022553"/>
    </source>
</evidence>
<dbReference type="Gene3D" id="1.10.287.130">
    <property type="match status" value="1"/>
</dbReference>
<dbReference type="Pfam" id="PF12860">
    <property type="entry name" value="PAS_7"/>
    <property type="match status" value="1"/>
</dbReference>
<dbReference type="InterPro" id="IPR036890">
    <property type="entry name" value="HATPase_C_sf"/>
</dbReference>
<dbReference type="Pfam" id="PF08448">
    <property type="entry name" value="PAS_4"/>
    <property type="match status" value="1"/>
</dbReference>
<dbReference type="Proteomes" id="UP000199729">
    <property type="component" value="Chromosome"/>
</dbReference>
<dbReference type="PROSITE" id="PS50109">
    <property type="entry name" value="HIS_KIN"/>
    <property type="match status" value="1"/>
</dbReference>
<dbReference type="InterPro" id="IPR000014">
    <property type="entry name" value="PAS"/>
</dbReference>